<dbReference type="InterPro" id="IPR007174">
    <property type="entry name" value="Las1"/>
</dbReference>
<dbReference type="GO" id="GO:0030687">
    <property type="term" value="C:preribosome, large subunit precursor"/>
    <property type="evidence" value="ECO:0007669"/>
    <property type="project" value="TreeGrafter"/>
</dbReference>
<dbReference type="GO" id="GO:0000470">
    <property type="term" value="P:maturation of LSU-rRNA"/>
    <property type="evidence" value="ECO:0007669"/>
    <property type="project" value="TreeGrafter"/>
</dbReference>
<accession>A0A137P6L2</accession>
<dbReference type="STRING" id="796925.A0A137P6L2"/>
<dbReference type="Proteomes" id="UP000070444">
    <property type="component" value="Unassembled WGS sequence"/>
</dbReference>
<dbReference type="GO" id="GO:0004519">
    <property type="term" value="F:endonuclease activity"/>
    <property type="evidence" value="ECO:0007669"/>
    <property type="project" value="InterPro"/>
</dbReference>
<dbReference type="OMA" id="WRKVNVS"/>
<sequence>MKQIPKLTPWINDEEFNTVFNWLYSEPGHPNRLLGVKRVKAWVCRGKVPHSVVATSQLVEVVEREIQNQNAPIQYQLSHLELRLMFSTAFIRGVTDSERKGVYMTAVSTLAEKMNLPLWWVDLRHQATHDSVPSLPQLKEATYGALEWLRDNYWDVPEPEMISDDEIIEAINKYKLTRKNYLKGLDIDTLKESFIDYTPGSDGISELIKRIKNESGAEQIISILLQSGFLVPQRKKKRQTMEDLDLSIEALVIWKPILLQLNSNFPNFMDELAQTLLKEVTKNQINLSKTSMLLLGYDTSEIDSPNSMDSTGYPTYIAWIIQLMKWDLMVKKKIGFGIDWEEVQTFCLENPNVYTFKVLKTMIGSDETLSERISTCLPFIEKYIESISESSNVTKRELDLESEKAEVDNLIKKFKTGNSDSSLGSVLNSDSNMKSIPFGVLNNNQFPNLDLPLEFDSLPPYIPAYLKL</sequence>
<dbReference type="OrthoDB" id="10263222at2759"/>
<evidence type="ECO:0000313" key="2">
    <source>
        <dbReference type="Proteomes" id="UP000070444"/>
    </source>
</evidence>
<evidence type="ECO:0000313" key="1">
    <source>
        <dbReference type="EMBL" id="KXN70561.1"/>
    </source>
</evidence>
<proteinExistence type="predicted"/>
<name>A0A137P6L2_CONC2</name>
<dbReference type="PANTHER" id="PTHR15002:SF0">
    <property type="entry name" value="RIBOSOMAL BIOGENESIS PROTEIN LAS1L"/>
    <property type="match status" value="1"/>
</dbReference>
<dbReference type="GO" id="GO:0090730">
    <property type="term" value="C:Las1 complex"/>
    <property type="evidence" value="ECO:0007669"/>
    <property type="project" value="InterPro"/>
</dbReference>
<organism evidence="1 2">
    <name type="scientific">Conidiobolus coronatus (strain ATCC 28846 / CBS 209.66 / NRRL 28638)</name>
    <name type="common">Delacroixia coronata</name>
    <dbReference type="NCBI Taxonomy" id="796925"/>
    <lineage>
        <taxon>Eukaryota</taxon>
        <taxon>Fungi</taxon>
        <taxon>Fungi incertae sedis</taxon>
        <taxon>Zoopagomycota</taxon>
        <taxon>Entomophthoromycotina</taxon>
        <taxon>Entomophthoromycetes</taxon>
        <taxon>Entomophthorales</taxon>
        <taxon>Ancylistaceae</taxon>
        <taxon>Conidiobolus</taxon>
    </lineage>
</organism>
<reference evidence="1 2" key="1">
    <citation type="journal article" date="2015" name="Genome Biol. Evol.">
        <title>Phylogenomic analyses indicate that early fungi evolved digesting cell walls of algal ancestors of land plants.</title>
        <authorList>
            <person name="Chang Y."/>
            <person name="Wang S."/>
            <person name="Sekimoto S."/>
            <person name="Aerts A.L."/>
            <person name="Choi C."/>
            <person name="Clum A."/>
            <person name="LaButti K.M."/>
            <person name="Lindquist E.A."/>
            <person name="Yee Ngan C."/>
            <person name="Ohm R.A."/>
            <person name="Salamov A.A."/>
            <person name="Grigoriev I.V."/>
            <person name="Spatafora J.W."/>
            <person name="Berbee M.L."/>
        </authorList>
    </citation>
    <scope>NUCLEOTIDE SEQUENCE [LARGE SCALE GENOMIC DNA]</scope>
    <source>
        <strain evidence="1 2">NRRL 28638</strain>
    </source>
</reference>
<protein>
    <submittedName>
        <fullName evidence="1">Las1-domain-containing protein</fullName>
    </submittedName>
</protein>
<dbReference type="GO" id="GO:0000460">
    <property type="term" value="P:maturation of 5.8S rRNA"/>
    <property type="evidence" value="ECO:0007669"/>
    <property type="project" value="TreeGrafter"/>
</dbReference>
<dbReference type="Pfam" id="PF04031">
    <property type="entry name" value="Las1"/>
    <property type="match status" value="1"/>
</dbReference>
<keyword evidence="2" id="KW-1185">Reference proteome</keyword>
<gene>
    <name evidence="1" type="ORF">CONCODRAFT_6892</name>
</gene>
<dbReference type="EMBL" id="KQ964499">
    <property type="protein sequence ID" value="KXN70561.1"/>
    <property type="molecule type" value="Genomic_DNA"/>
</dbReference>
<dbReference type="AlphaFoldDB" id="A0A137P6L2"/>
<dbReference type="PANTHER" id="PTHR15002">
    <property type="entry name" value="RIBOSOMAL BIOGENESIS PROTEIN LAS1L"/>
    <property type="match status" value="1"/>
</dbReference>